<feature type="region of interest" description="Disordered" evidence="4">
    <location>
        <begin position="205"/>
        <end position="233"/>
    </location>
</feature>
<gene>
    <name evidence="6" type="ORF">L6637_17460</name>
</gene>
<name>A0ABS9LP11_9BRAD</name>
<keyword evidence="1" id="KW-1188">Viral release from host cell</keyword>
<evidence type="ECO:0000256" key="1">
    <source>
        <dbReference type="ARBA" id="ARBA00022612"/>
    </source>
</evidence>
<reference evidence="6" key="1">
    <citation type="submission" date="2022-01" db="EMBL/GenBank/DDBJ databases">
        <title>Genome sequnece data of strain Bradyrhizobium sp. nov.</title>
        <authorList>
            <person name="Zhang J."/>
        </authorList>
    </citation>
    <scope>NUCLEOTIDE SEQUENCE</scope>
    <source>
        <strain evidence="6">WYCCWR 12774</strain>
    </source>
</reference>
<comment type="caution">
    <text evidence="6">The sequence shown here is derived from an EMBL/GenBank/DDBJ whole genome shotgun (WGS) entry which is preliminary data.</text>
</comment>
<keyword evidence="7" id="KW-1185">Reference proteome</keyword>
<dbReference type="Pfam" id="PF04586">
    <property type="entry name" value="Peptidase_S78"/>
    <property type="match status" value="1"/>
</dbReference>
<proteinExistence type="predicted"/>
<dbReference type="EMBL" id="JAKLUA010000005">
    <property type="protein sequence ID" value="MCG2668752.1"/>
    <property type="molecule type" value="Genomic_DNA"/>
</dbReference>
<organism evidence="6 7">
    <name type="scientific">Bradyrhizobium zhengyangense</name>
    <dbReference type="NCBI Taxonomy" id="2911009"/>
    <lineage>
        <taxon>Bacteria</taxon>
        <taxon>Pseudomonadati</taxon>
        <taxon>Pseudomonadota</taxon>
        <taxon>Alphaproteobacteria</taxon>
        <taxon>Hyphomicrobiales</taxon>
        <taxon>Nitrobacteraceae</taxon>
        <taxon>Bradyrhizobium</taxon>
    </lineage>
</organism>
<keyword evidence="2 6" id="KW-0645">Protease</keyword>
<dbReference type="Pfam" id="PF25209">
    <property type="entry name" value="Phage_capsid_4"/>
    <property type="match status" value="1"/>
</dbReference>
<evidence type="ECO:0000256" key="3">
    <source>
        <dbReference type="ARBA" id="ARBA00022801"/>
    </source>
</evidence>
<keyword evidence="3" id="KW-0378">Hydrolase</keyword>
<evidence type="ECO:0000256" key="4">
    <source>
        <dbReference type="SAM" id="MobiDB-lite"/>
    </source>
</evidence>
<protein>
    <submittedName>
        <fullName evidence="6">HK97 family phage prohead protease</fullName>
    </submittedName>
</protein>
<dbReference type="GO" id="GO:0008233">
    <property type="term" value="F:peptidase activity"/>
    <property type="evidence" value="ECO:0007669"/>
    <property type="project" value="UniProtKB-KW"/>
</dbReference>
<evidence type="ECO:0000313" key="6">
    <source>
        <dbReference type="EMBL" id="MCG2668752.1"/>
    </source>
</evidence>
<accession>A0ABS9LP11</accession>
<dbReference type="RefSeq" id="WP_237871581.1">
    <property type="nucleotide sequence ID" value="NZ_JAKLUA010000005.1"/>
</dbReference>
<dbReference type="InterPro" id="IPR054613">
    <property type="entry name" value="Peptidase_S78_dom"/>
</dbReference>
<evidence type="ECO:0000256" key="2">
    <source>
        <dbReference type="ARBA" id="ARBA00022670"/>
    </source>
</evidence>
<dbReference type="Proteomes" id="UP001139012">
    <property type="component" value="Unassembled WGS sequence"/>
</dbReference>
<feature type="domain" description="Prohead serine protease" evidence="5">
    <location>
        <begin position="40"/>
        <end position="177"/>
    </location>
</feature>
<evidence type="ECO:0000313" key="7">
    <source>
        <dbReference type="Proteomes" id="UP001139012"/>
    </source>
</evidence>
<evidence type="ECO:0000259" key="5">
    <source>
        <dbReference type="Pfam" id="PF04586"/>
    </source>
</evidence>
<dbReference type="GO" id="GO:0006508">
    <property type="term" value="P:proteolysis"/>
    <property type="evidence" value="ECO:0007669"/>
    <property type="project" value="UniProtKB-KW"/>
</dbReference>
<sequence>MKLNNLEGRRFAQSGAAPRTFNAERRTVDVVLSKGSAVQRSYGTERLRIAPDAVDLSRLESAGIPLLDSHAQRGISNAIGRFVRIWFEGDTLLGRVQFNETPQGEAALGMIERGEISAVSVGYIVSSWEITDAKGRVLDPDDDRIPLDGSLTFEATRWQVLEGSLVSVPADPQAVVRSIDGTSTPPAFGPLARMEARQRMIDAQASSPSVARQPRSHINPAARAESPQHITQEKPMSRIQIVRDERDGVADAMQIALTTRILASSSFDYQGPKDRYGKAHFEQHKEQARQYMDLSLVEMAAASIGYRGHTFSMSTVDKLRVFERAFNSTSDFPSIFSNALNKSLLARYSLVTPTYRELAVERPFKDFRPHPQVRAGDFPQLQEVQQNGELRSGTSGDASENVSITPYGVIFTISRQMLVNDDLGAIDQILGSAGETVLVFENDTFFKMFNSNPVLLTDSTAVFASGHGNLAGTGAAPSVSTVSDARQALRGMKSLSGNFLNVPPALIIAGPAQETVIDQLVASITPTLVGSVNPYAGKLRAISDANISDTSWYVATEPSRVPCFIYGFLNGANGPRTTIHSPFGLQGVKVSLEHDFGVGAIDYRGFYKNAGA</sequence>